<dbReference type="AlphaFoldDB" id="C5BF55"/>
<evidence type="ECO:0000256" key="1">
    <source>
        <dbReference type="SAM" id="MobiDB-lite"/>
    </source>
</evidence>
<sequence length="38" mass="4663">MAGLHRLLRPTNQVQRTRCNRDVDGQSQWQQRYRQPLR</sequence>
<feature type="region of interest" description="Disordered" evidence="1">
    <location>
        <begin position="1"/>
        <end position="38"/>
    </location>
</feature>
<gene>
    <name evidence="2" type="ordered locus">NT01EI_3927</name>
</gene>
<proteinExistence type="predicted"/>
<evidence type="ECO:0000313" key="2">
    <source>
        <dbReference type="EMBL" id="ACR71038.1"/>
    </source>
</evidence>
<reference evidence="2 3" key="2">
    <citation type="journal article" date="2012" name="J. Bacteriol.">
        <title>Genome Sequence of Edwardsiella ictaluri 93-146, a Strain Associated with a Natural Channel Catfish Outbreak of Enteric Septicemia of Catfish.</title>
        <authorList>
            <person name="Williams M.L."/>
            <person name="Gillaspy A.F."/>
            <person name="Dyer D.W."/>
            <person name="Thune R.L."/>
            <person name="Waldbieser G.C."/>
            <person name="Schuster S.C."/>
            <person name="Gipson J."/>
            <person name="Zaitshik J."/>
            <person name="Landry C."/>
            <person name="Banes M.M."/>
            <person name="Lawrence M.L."/>
        </authorList>
    </citation>
    <scope>NUCLEOTIDE SEQUENCE [LARGE SCALE GENOMIC DNA]</scope>
    <source>
        <strain evidence="2 3">93-146</strain>
    </source>
</reference>
<name>C5BF55_EDWI9</name>
<dbReference type="EMBL" id="CP001600">
    <property type="protein sequence ID" value="ACR71038.1"/>
    <property type="molecule type" value="Genomic_DNA"/>
</dbReference>
<dbReference type="Proteomes" id="UP000001485">
    <property type="component" value="Chromosome"/>
</dbReference>
<reference evidence="3" key="1">
    <citation type="submission" date="2009-03" db="EMBL/GenBank/DDBJ databases">
        <title>Complete genome sequence of Edwardsiella ictaluri 93-146.</title>
        <authorList>
            <person name="Williams M.L."/>
            <person name="Gillaspy A.F."/>
            <person name="Dyer D.W."/>
            <person name="Thune R.L."/>
            <person name="Waldbieser G.C."/>
            <person name="Schuster S.C."/>
            <person name="Gipson J."/>
            <person name="Zaitshik J."/>
            <person name="Landry C."/>
            <person name="Lawrence M.L."/>
        </authorList>
    </citation>
    <scope>NUCLEOTIDE SEQUENCE [LARGE SCALE GENOMIC DNA]</scope>
    <source>
        <strain evidence="3">93-146</strain>
    </source>
</reference>
<protein>
    <submittedName>
        <fullName evidence="2">Uncharacterized protein</fullName>
    </submittedName>
</protein>
<organism evidence="2 3">
    <name type="scientific">Edwardsiella ictaluri (strain 93-146)</name>
    <dbReference type="NCBI Taxonomy" id="634503"/>
    <lineage>
        <taxon>Bacteria</taxon>
        <taxon>Pseudomonadati</taxon>
        <taxon>Pseudomonadota</taxon>
        <taxon>Gammaproteobacteria</taxon>
        <taxon>Enterobacterales</taxon>
        <taxon>Hafniaceae</taxon>
        <taxon>Edwardsiella</taxon>
    </lineage>
</organism>
<dbReference type="HOGENOM" id="CLU_3327334_0_0_6"/>
<feature type="compositionally biased region" description="Polar residues" evidence="1">
    <location>
        <begin position="25"/>
        <end position="38"/>
    </location>
</feature>
<evidence type="ECO:0000313" key="3">
    <source>
        <dbReference type="Proteomes" id="UP000001485"/>
    </source>
</evidence>
<accession>C5BF55</accession>
<dbReference type="KEGG" id="eic:NT01EI_3927"/>